<comment type="subcellular location">
    <subcellularLocation>
        <location evidence="1">Cell membrane</location>
        <topology evidence="1">Multi-pass membrane protein</topology>
    </subcellularLocation>
</comment>
<dbReference type="PATRIC" id="fig|66712.6.peg.1019"/>
<evidence type="ECO:0000256" key="3">
    <source>
        <dbReference type="ARBA" id="ARBA00022692"/>
    </source>
</evidence>
<dbReference type="AlphaFoldDB" id="A0A068VS15"/>
<keyword evidence="2" id="KW-1003">Cell membrane</keyword>
<feature type="transmembrane region" description="Helical" evidence="6">
    <location>
        <begin position="230"/>
        <end position="251"/>
    </location>
</feature>
<dbReference type="RefSeq" id="WP_036941159.1">
    <property type="nucleotide sequence ID" value="NZ_CP010341.1"/>
</dbReference>
<dbReference type="PANTHER" id="PTHR32196">
    <property type="entry name" value="ABC TRANSPORTER PERMEASE PROTEIN YPHD-RELATED-RELATED"/>
    <property type="match status" value="1"/>
</dbReference>
<feature type="transmembrane region" description="Helical" evidence="6">
    <location>
        <begin position="83"/>
        <end position="102"/>
    </location>
</feature>
<dbReference type="GO" id="GO:0005886">
    <property type="term" value="C:plasma membrane"/>
    <property type="evidence" value="ECO:0007669"/>
    <property type="project" value="UniProtKB-SubCell"/>
</dbReference>
<evidence type="ECO:0000256" key="1">
    <source>
        <dbReference type="ARBA" id="ARBA00004651"/>
    </source>
</evidence>
<dbReference type="CDD" id="cd06574">
    <property type="entry name" value="TM_PBP1_branched-chain-AA_like"/>
    <property type="match status" value="1"/>
</dbReference>
<feature type="transmembrane region" description="Helical" evidence="6">
    <location>
        <begin position="178"/>
        <end position="198"/>
    </location>
</feature>
<feature type="transmembrane region" description="Helical" evidence="6">
    <location>
        <begin position="263"/>
        <end position="281"/>
    </location>
</feature>
<gene>
    <name evidence="7" type="ORF">PFCIRM138_03105</name>
</gene>
<keyword evidence="5 6" id="KW-0472">Membrane</keyword>
<dbReference type="Pfam" id="PF02653">
    <property type="entry name" value="BPD_transp_2"/>
    <property type="match status" value="1"/>
</dbReference>
<name>A0A068VS15_PROFF</name>
<protein>
    <submittedName>
        <fullName evidence="7">IM protein of monosaccharide ABC transporter (MOS:undef)</fullName>
    </submittedName>
</protein>
<organism evidence="7">
    <name type="scientific">Propionibacterium freudenreichii subsp. freudenreichii</name>
    <dbReference type="NCBI Taxonomy" id="66712"/>
    <lineage>
        <taxon>Bacteria</taxon>
        <taxon>Bacillati</taxon>
        <taxon>Actinomycetota</taxon>
        <taxon>Actinomycetes</taxon>
        <taxon>Propionibacteriales</taxon>
        <taxon>Propionibacteriaceae</taxon>
        <taxon>Propionibacterium</taxon>
    </lineage>
</organism>
<reference evidence="7" key="1">
    <citation type="submission" date="2014-08" db="EMBL/GenBank/DDBJ databases">
        <authorList>
            <person name="Falentin Helene"/>
        </authorList>
    </citation>
    <scope>NUCLEOTIDE SEQUENCE</scope>
</reference>
<evidence type="ECO:0000313" key="7">
    <source>
        <dbReference type="EMBL" id="CEP25925.1"/>
    </source>
</evidence>
<dbReference type="InterPro" id="IPR001851">
    <property type="entry name" value="ABC_transp_permease"/>
</dbReference>
<keyword evidence="4 6" id="KW-1133">Transmembrane helix</keyword>
<evidence type="ECO:0000256" key="6">
    <source>
        <dbReference type="SAM" id="Phobius"/>
    </source>
</evidence>
<feature type="transmembrane region" description="Helical" evidence="6">
    <location>
        <begin position="204"/>
        <end position="225"/>
    </location>
</feature>
<accession>A0A068VS15</accession>
<keyword evidence="3 6" id="KW-0812">Transmembrane</keyword>
<evidence type="ECO:0000256" key="2">
    <source>
        <dbReference type="ARBA" id="ARBA00022475"/>
    </source>
</evidence>
<dbReference type="EMBL" id="LM676387">
    <property type="protein sequence ID" value="CEP25925.1"/>
    <property type="molecule type" value="Genomic_DNA"/>
</dbReference>
<dbReference type="KEGG" id="pfre:RM25_0994"/>
<dbReference type="GO" id="GO:0022857">
    <property type="term" value="F:transmembrane transporter activity"/>
    <property type="evidence" value="ECO:0007669"/>
    <property type="project" value="InterPro"/>
</dbReference>
<dbReference type="PANTHER" id="PTHR32196:SF69">
    <property type="entry name" value="BRANCHED-CHAIN AMINO ACID TRANSPORT SYSTEM, PERMEASE PROTEIN"/>
    <property type="match status" value="1"/>
</dbReference>
<sequence>MLGAIDLGLIYGLMALGVYLTFRILDFPDLTVDGSFTTGAALTATHLAAGGNPVVATLLGFCGGLAAGAITGLLSTKGRIHPLLAGILTQIALYSINLRIMGKANVPLLRSKTLMTPLRSNGMLATWASIAIFAAMIVVFILVLDWFLSTDMGFGLRATGDNESMARANGINTDAMKIVGLSLSNGLVGLAGSLIAQYQGFADIGMGIGLIVAGLASVIIGTAILNSSLVVVATIAVVLGSLLYRVIIQVALMVGLDPNDMKLVSAVIVVLALLLPRWGVVSRMRARRRARGLPAEPDIIGPLEDRDQASGLVGPGA</sequence>
<feature type="transmembrane region" description="Helical" evidence="6">
    <location>
        <begin position="122"/>
        <end position="148"/>
    </location>
</feature>
<feature type="transmembrane region" description="Helical" evidence="6">
    <location>
        <begin position="54"/>
        <end position="76"/>
    </location>
</feature>
<evidence type="ECO:0000256" key="5">
    <source>
        <dbReference type="ARBA" id="ARBA00023136"/>
    </source>
</evidence>
<evidence type="ECO:0000256" key="4">
    <source>
        <dbReference type="ARBA" id="ARBA00022989"/>
    </source>
</evidence>
<dbReference type="GeneID" id="61222141"/>
<proteinExistence type="predicted"/>
<feature type="transmembrane region" description="Helical" evidence="6">
    <location>
        <begin position="7"/>
        <end position="25"/>
    </location>
</feature>